<dbReference type="Proteomes" id="UP001152604">
    <property type="component" value="Unassembled WGS sequence"/>
</dbReference>
<dbReference type="EMBL" id="CAKXZS010000003">
    <property type="protein sequence ID" value="CAH2394569.1"/>
    <property type="molecule type" value="Genomic_DNA"/>
</dbReference>
<name>A0ABN8JA29_9HYPH</name>
<accession>A0ABN8JA29</accession>
<evidence type="ECO:0000313" key="2">
    <source>
        <dbReference type="Proteomes" id="UP001152604"/>
    </source>
</evidence>
<proteinExistence type="predicted"/>
<protein>
    <submittedName>
        <fullName evidence="1">Uncharacterized protein</fullName>
    </submittedName>
</protein>
<gene>
    <name evidence="1" type="ORF">MES4922_110013</name>
</gene>
<evidence type="ECO:0000313" key="1">
    <source>
        <dbReference type="EMBL" id="CAH2394569.1"/>
    </source>
</evidence>
<reference evidence="1" key="1">
    <citation type="submission" date="2022-03" db="EMBL/GenBank/DDBJ databases">
        <authorList>
            <person name="Brunel B."/>
        </authorList>
    </citation>
    <scope>NUCLEOTIDE SEQUENCE</scope>
    <source>
        <strain evidence="1">STM4922sample</strain>
    </source>
</reference>
<comment type="caution">
    <text evidence="1">The sequence shown here is derived from an EMBL/GenBank/DDBJ whole genome shotgun (WGS) entry which is preliminary data.</text>
</comment>
<organism evidence="1 2">
    <name type="scientific">Mesorhizobium ventifaucium</name>
    <dbReference type="NCBI Taxonomy" id="666020"/>
    <lineage>
        <taxon>Bacteria</taxon>
        <taxon>Pseudomonadati</taxon>
        <taxon>Pseudomonadota</taxon>
        <taxon>Alphaproteobacteria</taxon>
        <taxon>Hyphomicrobiales</taxon>
        <taxon>Phyllobacteriaceae</taxon>
        <taxon>Mesorhizobium</taxon>
    </lineage>
</organism>
<keyword evidence="2" id="KW-1185">Reference proteome</keyword>
<sequence length="178" mass="19560">MTAKPITSPVCRRYSPTLCSSARARPFDGIAYANNKNMHASAAQLPARIQRTDLFNIRFHPAMLEHDIDADLSHNAIPLRRIYALNNGDKADDVSRSAHSDYHPAGRIQLSGGRRDRGDHGFAIVRDAPGRQSGAVVEPQTLWLTSPSCRRSEATPPASEQPVARYLLMAVAFVFLVA</sequence>